<evidence type="ECO:0000256" key="5">
    <source>
        <dbReference type="ARBA" id="ARBA00023180"/>
    </source>
</evidence>
<dbReference type="PROSITE" id="PS50835">
    <property type="entry name" value="IG_LIKE"/>
    <property type="match status" value="1"/>
</dbReference>
<keyword evidence="4" id="KW-1015">Disulfide bond</keyword>
<evidence type="ECO:0000313" key="17">
    <source>
        <dbReference type="RefSeq" id="XP_022241851.1"/>
    </source>
</evidence>
<feature type="region of interest" description="Disordered" evidence="6">
    <location>
        <begin position="616"/>
        <end position="650"/>
    </location>
</feature>
<feature type="compositionally biased region" description="Basic and acidic residues" evidence="6">
    <location>
        <begin position="374"/>
        <end position="398"/>
    </location>
</feature>
<dbReference type="PROSITE" id="PS51450">
    <property type="entry name" value="LRR"/>
    <property type="match status" value="2"/>
</dbReference>
<dbReference type="RefSeq" id="XP_022241847.1">
    <property type="nucleotide sequence ID" value="XM_022386139.1"/>
</dbReference>
<dbReference type="InterPro" id="IPR000483">
    <property type="entry name" value="Cys-rich_flank_reg_C"/>
</dbReference>
<feature type="compositionally biased region" description="Polar residues" evidence="6">
    <location>
        <begin position="447"/>
        <end position="458"/>
    </location>
</feature>
<feature type="region of interest" description="Disordered" evidence="6">
    <location>
        <begin position="373"/>
        <end position="398"/>
    </location>
</feature>
<dbReference type="Gene3D" id="3.80.10.10">
    <property type="entry name" value="Ribonuclease Inhibitor"/>
    <property type="match status" value="2"/>
</dbReference>
<dbReference type="Pfam" id="PF13855">
    <property type="entry name" value="LRR_8"/>
    <property type="match status" value="2"/>
</dbReference>
<evidence type="ECO:0000313" key="11">
    <source>
        <dbReference type="RefSeq" id="XP_013774700.2"/>
    </source>
</evidence>
<dbReference type="RefSeq" id="XP_022241848.1">
    <property type="nucleotide sequence ID" value="XM_022386140.1"/>
</dbReference>
<dbReference type="SUPFAM" id="SSF52058">
    <property type="entry name" value="L domain-like"/>
    <property type="match status" value="1"/>
</dbReference>
<evidence type="ECO:0000313" key="13">
    <source>
        <dbReference type="RefSeq" id="XP_022241847.1"/>
    </source>
</evidence>
<keyword evidence="2 8" id="KW-0732">Signal</keyword>
<evidence type="ECO:0000313" key="10">
    <source>
        <dbReference type="Proteomes" id="UP000694941"/>
    </source>
</evidence>
<keyword evidence="5" id="KW-0325">Glycoprotein</keyword>
<dbReference type="SMART" id="SM00082">
    <property type="entry name" value="LRRCT"/>
    <property type="match status" value="1"/>
</dbReference>
<dbReference type="Proteomes" id="UP000694941">
    <property type="component" value="Unplaced"/>
</dbReference>
<reference evidence="11 12" key="1">
    <citation type="submission" date="2025-05" db="UniProtKB">
        <authorList>
            <consortium name="RefSeq"/>
        </authorList>
    </citation>
    <scope>IDENTIFICATION</scope>
    <source>
        <tissue evidence="11 12">Muscle</tissue>
    </source>
</reference>
<dbReference type="InterPro" id="IPR001611">
    <property type="entry name" value="Leu-rich_rpt"/>
</dbReference>
<feature type="signal peptide" evidence="8">
    <location>
        <begin position="1"/>
        <end position="28"/>
    </location>
</feature>
<feature type="compositionally biased region" description="Polar residues" evidence="6">
    <location>
        <begin position="616"/>
        <end position="627"/>
    </location>
</feature>
<dbReference type="SMART" id="SM00408">
    <property type="entry name" value="IGc2"/>
    <property type="match status" value="1"/>
</dbReference>
<evidence type="ECO:0000256" key="6">
    <source>
        <dbReference type="SAM" id="MobiDB-lite"/>
    </source>
</evidence>
<evidence type="ECO:0000256" key="2">
    <source>
        <dbReference type="ARBA" id="ARBA00022729"/>
    </source>
</evidence>
<feature type="compositionally biased region" description="Basic and acidic residues" evidence="6">
    <location>
        <begin position="567"/>
        <end position="585"/>
    </location>
</feature>
<dbReference type="RefSeq" id="XP_022241849.1">
    <property type="nucleotide sequence ID" value="XM_022386141.1"/>
</dbReference>
<dbReference type="PANTHER" id="PTHR24366:SF96">
    <property type="entry name" value="LEUCINE RICH REPEAT CONTAINING 53"/>
    <property type="match status" value="1"/>
</dbReference>
<keyword evidence="7" id="KW-0472">Membrane</keyword>
<evidence type="ECO:0000256" key="4">
    <source>
        <dbReference type="ARBA" id="ARBA00023157"/>
    </source>
</evidence>
<keyword evidence="7" id="KW-1133">Transmembrane helix</keyword>
<evidence type="ECO:0000256" key="1">
    <source>
        <dbReference type="ARBA" id="ARBA00022614"/>
    </source>
</evidence>
<feature type="compositionally biased region" description="Basic and acidic residues" evidence="6">
    <location>
        <begin position="628"/>
        <end position="643"/>
    </location>
</feature>
<dbReference type="PANTHER" id="PTHR24366">
    <property type="entry name" value="IG(IMMUNOGLOBULIN) AND LRR(LEUCINE RICH REPEAT) DOMAINS"/>
    <property type="match status" value="1"/>
</dbReference>
<dbReference type="SUPFAM" id="SSF48726">
    <property type="entry name" value="Immunoglobulin"/>
    <property type="match status" value="1"/>
</dbReference>
<dbReference type="GeneID" id="106459614"/>
<evidence type="ECO:0000259" key="9">
    <source>
        <dbReference type="PROSITE" id="PS50835"/>
    </source>
</evidence>
<dbReference type="RefSeq" id="XP_013774700.2">
    <property type="nucleotide sequence ID" value="XM_013919246.2"/>
</dbReference>
<evidence type="ECO:0000313" key="14">
    <source>
        <dbReference type="RefSeq" id="XP_022241848.1"/>
    </source>
</evidence>
<proteinExistence type="predicted"/>
<evidence type="ECO:0000256" key="3">
    <source>
        <dbReference type="ARBA" id="ARBA00022737"/>
    </source>
</evidence>
<feature type="compositionally biased region" description="Polar residues" evidence="6">
    <location>
        <begin position="552"/>
        <end position="566"/>
    </location>
</feature>
<dbReference type="InterPro" id="IPR013783">
    <property type="entry name" value="Ig-like_fold"/>
</dbReference>
<dbReference type="InterPro" id="IPR003598">
    <property type="entry name" value="Ig_sub2"/>
</dbReference>
<dbReference type="InterPro" id="IPR013098">
    <property type="entry name" value="Ig_I-set"/>
</dbReference>
<dbReference type="SMART" id="SM00369">
    <property type="entry name" value="LRR_TYP"/>
    <property type="match status" value="6"/>
</dbReference>
<dbReference type="SMART" id="SM00409">
    <property type="entry name" value="IG"/>
    <property type="match status" value="1"/>
</dbReference>
<accession>A0ABM1SDZ4</accession>
<dbReference type="InterPro" id="IPR032675">
    <property type="entry name" value="LRR_dom_sf"/>
</dbReference>
<evidence type="ECO:0000256" key="7">
    <source>
        <dbReference type="SAM" id="Phobius"/>
    </source>
</evidence>
<feature type="region of interest" description="Disordered" evidence="6">
    <location>
        <begin position="438"/>
        <end position="459"/>
    </location>
</feature>
<dbReference type="Gene3D" id="2.60.40.10">
    <property type="entry name" value="Immunoglobulins"/>
    <property type="match status" value="1"/>
</dbReference>
<feature type="domain" description="Ig-like" evidence="9">
    <location>
        <begin position="270"/>
        <end position="369"/>
    </location>
</feature>
<keyword evidence="10" id="KW-1185">Reference proteome</keyword>
<dbReference type="RefSeq" id="XP_022241851.1">
    <property type="nucleotide sequence ID" value="XM_022386143.1"/>
</dbReference>
<evidence type="ECO:0000313" key="15">
    <source>
        <dbReference type="RefSeq" id="XP_022241849.1"/>
    </source>
</evidence>
<dbReference type="InterPro" id="IPR003591">
    <property type="entry name" value="Leu-rich_rpt_typical-subtyp"/>
</dbReference>
<feature type="transmembrane region" description="Helical" evidence="7">
    <location>
        <begin position="405"/>
        <end position="430"/>
    </location>
</feature>
<keyword evidence="1" id="KW-0433">Leucine-rich repeat</keyword>
<evidence type="ECO:0000256" key="8">
    <source>
        <dbReference type="SAM" id="SignalP"/>
    </source>
</evidence>
<dbReference type="InterPro" id="IPR003599">
    <property type="entry name" value="Ig_sub"/>
</dbReference>
<dbReference type="InterPro" id="IPR036179">
    <property type="entry name" value="Ig-like_dom_sf"/>
</dbReference>
<feature type="region of interest" description="Disordered" evidence="6">
    <location>
        <begin position="529"/>
        <end position="602"/>
    </location>
</feature>
<evidence type="ECO:0000313" key="12">
    <source>
        <dbReference type="RefSeq" id="XP_022241846.1"/>
    </source>
</evidence>
<protein>
    <submittedName>
        <fullName evidence="11 12">Leucine-rich repeat-containing protein 24-like</fullName>
    </submittedName>
</protein>
<keyword evidence="3" id="KW-0677">Repeat</keyword>
<sequence length="680" mass="77180">MAFMISVNLAFLHTFVCTILSMALVTEALTCNINNCTCIWRNGKQTAECTNGGFTTVPQGLDSGIQVLNLTSNNFRGLGREVFVNAGLGNLQKIYLTHCGIEWIDEFAFNRLTNLIELNLGYNKLQDVPSACFYHLPRLRELILSGNRLFTVHNLAFQSAKSLTKLELSGCRIRTIGNQAFEGLKHLEVLKIDQNNLETFPGKATKSLHSLYEITIGGNPWVCDCNLREFRQWMDQNNFPVYVQPVCNNPSRLRGKSWNQINLEEYACPPRFLNTSNVVSVFEDFNVTLECRVIGDPSPVMKWVWRDRTIANLSEGIYERQVFVILENEFGREKISTLEITYVQEPNAGFYSCISENNAGRAIQNFSLTVSRRPVTEDKSSSEEKPQEVRKNDKNEVDKGNDETVIGMIIGIIVGAVLVFLIFSILLWVLRRKQRSNQRRRSDLNHKASNSVGNSVPKNSCDEVDLKLLSQVNPIEKPPRMKNYQNMPSLNISHYDPIVRESDQSHHLFVVNVHLSPDANVELSLTEDSSCQSSPLPKKRHSRGLVSVPVLQPTQNLQSRSQTKPSETVRRQHDRKPTERERGDGSSELEVGGYEGSSTPSFDTFRWQELQKSLTSNVRNTSTPQLRSENKTPDLLDHSRRSQPEPSIIWDPYDHPSAYFRPSLEHITNGFQDKEDGTEV</sequence>
<keyword evidence="7" id="KW-0812">Transmembrane</keyword>
<dbReference type="InterPro" id="IPR007110">
    <property type="entry name" value="Ig-like_dom"/>
</dbReference>
<dbReference type="Pfam" id="PF07679">
    <property type="entry name" value="I-set"/>
    <property type="match status" value="1"/>
</dbReference>
<name>A0ABM1SDZ4_LIMPO</name>
<gene>
    <name evidence="11 12 13 14 15 16 17" type="primary">LOC106459614</name>
</gene>
<evidence type="ECO:0000313" key="16">
    <source>
        <dbReference type="RefSeq" id="XP_022241850.1"/>
    </source>
</evidence>
<dbReference type="RefSeq" id="XP_022241850.1">
    <property type="nucleotide sequence ID" value="XM_022386142.1"/>
</dbReference>
<organism evidence="10 15">
    <name type="scientific">Limulus polyphemus</name>
    <name type="common">Atlantic horseshoe crab</name>
    <dbReference type="NCBI Taxonomy" id="6850"/>
    <lineage>
        <taxon>Eukaryota</taxon>
        <taxon>Metazoa</taxon>
        <taxon>Ecdysozoa</taxon>
        <taxon>Arthropoda</taxon>
        <taxon>Chelicerata</taxon>
        <taxon>Merostomata</taxon>
        <taxon>Xiphosura</taxon>
        <taxon>Limulidae</taxon>
        <taxon>Limulus</taxon>
    </lineage>
</organism>
<feature type="chain" id="PRO_5045023154" evidence="8">
    <location>
        <begin position="29"/>
        <end position="680"/>
    </location>
</feature>
<dbReference type="RefSeq" id="XP_022241846.1">
    <property type="nucleotide sequence ID" value="XM_022386138.1"/>
</dbReference>